<proteinExistence type="predicted"/>
<dbReference type="RefSeq" id="WP_354367686.1">
    <property type="nucleotide sequence ID" value="NZ_JBEPMA010000004.1"/>
</dbReference>
<keyword evidence="2" id="KW-1185">Reference proteome</keyword>
<organism evidence="1 2">
    <name type="scientific">Peptoniphilus olsenii</name>
    <dbReference type="NCBI Taxonomy" id="411570"/>
    <lineage>
        <taxon>Bacteria</taxon>
        <taxon>Bacillati</taxon>
        <taxon>Bacillota</taxon>
        <taxon>Tissierellia</taxon>
        <taxon>Tissierellales</taxon>
        <taxon>Peptoniphilaceae</taxon>
        <taxon>Peptoniphilus</taxon>
    </lineage>
</organism>
<dbReference type="SUPFAM" id="SSF51182">
    <property type="entry name" value="RmlC-like cupins"/>
    <property type="match status" value="1"/>
</dbReference>
<gene>
    <name evidence="1" type="ORF">ABID14_000965</name>
</gene>
<dbReference type="InterPro" id="IPR014710">
    <property type="entry name" value="RmlC-like_jellyroll"/>
</dbReference>
<evidence type="ECO:0000313" key="1">
    <source>
        <dbReference type="EMBL" id="MET3617336.1"/>
    </source>
</evidence>
<name>A0ABV2JAS0_9FIRM</name>
<accession>A0ABV2JAS0</accession>
<sequence>MIAFLGNTPGKIFDEKNYSVIKKSLAINEKVEKHNHPDNEVLLTVVKGEISIVLNDKENYKLEPGKILKFDGDNYISISANEQSEFFVTLIKK</sequence>
<evidence type="ECO:0000313" key="2">
    <source>
        <dbReference type="Proteomes" id="UP001549162"/>
    </source>
</evidence>
<reference evidence="1 2" key="1">
    <citation type="submission" date="2024-06" db="EMBL/GenBank/DDBJ databases">
        <title>Genomic Encyclopedia of Type Strains, Phase IV (KMG-IV): sequencing the most valuable type-strain genomes for metagenomic binning, comparative biology and taxonomic classification.</title>
        <authorList>
            <person name="Goeker M."/>
        </authorList>
    </citation>
    <scope>NUCLEOTIDE SEQUENCE [LARGE SCALE GENOMIC DNA]</scope>
    <source>
        <strain evidence="1 2">DSM 21460</strain>
    </source>
</reference>
<protein>
    <submittedName>
        <fullName evidence="1">Quercetin dioxygenase-like cupin family protein</fullName>
    </submittedName>
</protein>
<dbReference type="InterPro" id="IPR011051">
    <property type="entry name" value="RmlC_Cupin_sf"/>
</dbReference>
<dbReference type="Gene3D" id="2.60.120.10">
    <property type="entry name" value="Jelly Rolls"/>
    <property type="match status" value="1"/>
</dbReference>
<comment type="caution">
    <text evidence="1">The sequence shown here is derived from an EMBL/GenBank/DDBJ whole genome shotgun (WGS) entry which is preliminary data.</text>
</comment>
<dbReference type="Proteomes" id="UP001549162">
    <property type="component" value="Unassembled WGS sequence"/>
</dbReference>
<dbReference type="EMBL" id="JBEPMA010000004">
    <property type="protein sequence ID" value="MET3617336.1"/>
    <property type="molecule type" value="Genomic_DNA"/>
</dbReference>